<organism evidence="5 6">
    <name type="scientific">Microbacterium sorbitolivorans</name>
    <dbReference type="NCBI Taxonomy" id="1867410"/>
    <lineage>
        <taxon>Bacteria</taxon>
        <taxon>Bacillati</taxon>
        <taxon>Actinomycetota</taxon>
        <taxon>Actinomycetes</taxon>
        <taxon>Micrococcales</taxon>
        <taxon>Microbacteriaceae</taxon>
        <taxon>Microbacterium</taxon>
    </lineage>
</organism>
<keyword evidence="6" id="KW-1185">Reference proteome</keyword>
<dbReference type="PANTHER" id="PTHR23028:SF53">
    <property type="entry name" value="ACYL_TRANSF_3 DOMAIN-CONTAINING PROTEIN"/>
    <property type="match status" value="1"/>
</dbReference>
<reference evidence="5 6" key="1">
    <citation type="submission" date="2018-07" db="EMBL/GenBank/DDBJ databases">
        <title>Microbacterium endoborsara sp. nov., a novel actinobacterium isolated from Borszczowia aralocaspica.</title>
        <authorList>
            <person name="An D."/>
        </authorList>
    </citation>
    <scope>NUCLEOTIDE SEQUENCE [LARGE SCALE GENOMIC DNA]</scope>
    <source>
        <strain evidence="5 6">C1.15228</strain>
    </source>
</reference>
<comment type="caution">
    <text evidence="5">The sequence shown here is derived from an EMBL/GenBank/DDBJ whole genome shotgun (WGS) entry which is preliminary data.</text>
</comment>
<evidence type="ECO:0000313" key="5">
    <source>
        <dbReference type="EMBL" id="RCK62066.1"/>
    </source>
</evidence>
<dbReference type="GO" id="GO:0016747">
    <property type="term" value="F:acyltransferase activity, transferring groups other than amino-acyl groups"/>
    <property type="evidence" value="ECO:0007669"/>
    <property type="project" value="InterPro"/>
</dbReference>
<feature type="transmembrane region" description="Helical" evidence="2">
    <location>
        <begin position="332"/>
        <end position="349"/>
    </location>
</feature>
<evidence type="ECO:0000259" key="3">
    <source>
        <dbReference type="Pfam" id="PF01757"/>
    </source>
</evidence>
<dbReference type="GO" id="GO:0016020">
    <property type="term" value="C:membrane"/>
    <property type="evidence" value="ECO:0007669"/>
    <property type="project" value="TreeGrafter"/>
</dbReference>
<feature type="transmembrane region" description="Helical" evidence="2">
    <location>
        <begin position="514"/>
        <end position="533"/>
    </location>
</feature>
<feature type="transmembrane region" description="Helical" evidence="2">
    <location>
        <begin position="361"/>
        <end position="379"/>
    </location>
</feature>
<feature type="transmembrane region" description="Helical" evidence="2">
    <location>
        <begin position="399"/>
        <end position="416"/>
    </location>
</feature>
<dbReference type="Proteomes" id="UP000253508">
    <property type="component" value="Unassembled WGS sequence"/>
</dbReference>
<feature type="compositionally biased region" description="Basic residues" evidence="1">
    <location>
        <begin position="70"/>
        <end position="89"/>
    </location>
</feature>
<dbReference type="InterPro" id="IPR050879">
    <property type="entry name" value="Acyltransferase_3"/>
</dbReference>
<proteinExistence type="predicted"/>
<protein>
    <submittedName>
        <fullName evidence="5">Acyltransferase</fullName>
    </submittedName>
</protein>
<accession>A0A367Y848</accession>
<gene>
    <name evidence="5" type="ORF">DTO57_05550</name>
</gene>
<evidence type="ECO:0000256" key="1">
    <source>
        <dbReference type="SAM" id="MobiDB-lite"/>
    </source>
</evidence>
<feature type="transmembrane region" description="Helical" evidence="2">
    <location>
        <begin position="220"/>
        <end position="240"/>
    </location>
</feature>
<keyword evidence="5" id="KW-0808">Transferase</keyword>
<feature type="transmembrane region" description="Helical" evidence="2">
    <location>
        <begin position="484"/>
        <end position="508"/>
    </location>
</feature>
<feature type="transmembrane region" description="Helical" evidence="2">
    <location>
        <begin position="421"/>
        <end position="437"/>
    </location>
</feature>
<dbReference type="OrthoDB" id="3404679at2"/>
<dbReference type="Pfam" id="PF19040">
    <property type="entry name" value="SGNH"/>
    <property type="match status" value="1"/>
</dbReference>
<keyword evidence="5" id="KW-0012">Acyltransferase</keyword>
<dbReference type="Pfam" id="PF01757">
    <property type="entry name" value="Acyl_transf_3"/>
    <property type="match status" value="1"/>
</dbReference>
<dbReference type="EMBL" id="QORO01000001">
    <property type="protein sequence ID" value="RCK62066.1"/>
    <property type="molecule type" value="Genomic_DNA"/>
</dbReference>
<feature type="transmembrane region" description="Helical" evidence="2">
    <location>
        <begin position="198"/>
        <end position="214"/>
    </location>
</feature>
<evidence type="ECO:0000259" key="4">
    <source>
        <dbReference type="Pfam" id="PF19040"/>
    </source>
</evidence>
<evidence type="ECO:0000256" key="2">
    <source>
        <dbReference type="SAM" id="Phobius"/>
    </source>
</evidence>
<name>A0A367Y848_9MICO</name>
<feature type="transmembrane region" description="Helical" evidence="2">
    <location>
        <begin position="261"/>
        <end position="280"/>
    </location>
</feature>
<feature type="compositionally biased region" description="Low complexity" evidence="1">
    <location>
        <begin position="18"/>
        <end position="30"/>
    </location>
</feature>
<feature type="region of interest" description="Disordered" evidence="1">
    <location>
        <begin position="1"/>
        <end position="122"/>
    </location>
</feature>
<dbReference type="GO" id="GO:0009103">
    <property type="term" value="P:lipopolysaccharide biosynthetic process"/>
    <property type="evidence" value="ECO:0007669"/>
    <property type="project" value="TreeGrafter"/>
</dbReference>
<feature type="transmembrane region" description="Helical" evidence="2">
    <location>
        <begin position="443"/>
        <end position="464"/>
    </location>
</feature>
<feature type="domain" description="Acyltransferase 3" evidence="3">
    <location>
        <begin position="195"/>
        <end position="528"/>
    </location>
</feature>
<feature type="transmembrane region" description="Helical" evidence="2">
    <location>
        <begin position="554"/>
        <end position="576"/>
    </location>
</feature>
<dbReference type="AlphaFoldDB" id="A0A367Y848"/>
<dbReference type="InterPro" id="IPR002656">
    <property type="entry name" value="Acyl_transf_3_dom"/>
</dbReference>
<keyword evidence="2" id="KW-0472">Membrane</keyword>
<keyword evidence="2" id="KW-1133">Transmembrane helix</keyword>
<evidence type="ECO:0000313" key="6">
    <source>
        <dbReference type="Proteomes" id="UP000253508"/>
    </source>
</evidence>
<feature type="compositionally biased region" description="Basic residues" evidence="1">
    <location>
        <begin position="33"/>
        <end position="42"/>
    </location>
</feature>
<keyword evidence="2" id="KW-0812">Transmembrane</keyword>
<dbReference type="PANTHER" id="PTHR23028">
    <property type="entry name" value="ACETYLTRANSFERASE"/>
    <property type="match status" value="1"/>
</dbReference>
<feature type="domain" description="SGNH" evidence="4">
    <location>
        <begin position="648"/>
        <end position="856"/>
    </location>
</feature>
<sequence>MPRGDLRRRDRGPRIRAHAGGVRRAAAGGHAVERRRRLRGRIARREDHHRLARRRARHEARELDVAPRRAERRARPARGPRARRLRARDRPRAPAPPAPLPSGREDPRRAARRRRRPRPRLDDRVREGIEALRRRRRIRAPRRARRREDRARALDARGAARRAVCPAPRHCRDGVGAADPEGPEFVSAKTKQRLDIQGLRAVAVVAVIAAHVTGVPQGGFVGVDIFFVISGFLITGLLLRETARTGTISFRKFYERRAKRILPAAVIVLAATIAASFALLGKTGGKGVAVDALYSAFFAGNWRFAIEGVDYFAEGTPPSPLQHFWSLGVEEQFYLVWPWVMLGIVAIAARSGWRAQRARRLTRTLIVALSLVSFVWALIETQTNPTFAYFSTFSRAWELGIGAILAFLPGLSLSLLVRRILAWAGLAGIALSIVVISESSSLWPAPLALLPVLSTALVIVAGIYASEDEAAYGPWILTNRVATYLGDISYSLYLWHFPIAILGVTLLPAGSKRYYLAAIVLTLALSIASFHLVENPARRATWFRWSGGRIRGITRAWMPVGVALVAVCALGAAGIAGTATLRGEAAPGPTAQVVADPTATPADPENVDPAACWGAGSMLYPEACADVDLGAIQPAADAVLSDTGGAYECYNAEDAPVNSCTYGSDDAGLKVALVGDSHAAALLPALWPQLDALGWSVDTYLGRGCALVDHVDGATDCDQARPDINAALTSGDYDIVLTTSTRKFALDADDQKAILTQIRDAGSEVIVVRDNPLPTDEAVACANRIAATAADKCGTDESVALENPHSLADAADDLGMPVVDLTDLYCADGSCPAIIGNTRVYRDSAGHTTATWATTISKTLGEALRDAMPAER</sequence>
<dbReference type="InterPro" id="IPR043968">
    <property type="entry name" value="SGNH"/>
</dbReference>
<feature type="compositionally biased region" description="Basic and acidic residues" evidence="1">
    <location>
        <begin position="59"/>
        <end position="69"/>
    </location>
</feature>